<dbReference type="RefSeq" id="WP_013068631.1">
    <property type="nucleotide sequence ID" value="NC_014034.1"/>
</dbReference>
<dbReference type="GeneID" id="31491729"/>
<accession>D5APT9</accession>
<dbReference type="HOGENOM" id="CLU_2495797_0_0_5"/>
<protein>
    <submittedName>
        <fullName evidence="2">Membrane protein, putative</fullName>
    </submittedName>
</protein>
<keyword evidence="1" id="KW-0472">Membrane</keyword>
<proteinExistence type="predicted"/>
<keyword evidence="1" id="KW-0812">Transmembrane</keyword>
<evidence type="ECO:0000313" key="2">
    <source>
        <dbReference type="EMBL" id="ADE86658.1"/>
    </source>
</evidence>
<evidence type="ECO:0000256" key="1">
    <source>
        <dbReference type="SAM" id="Phobius"/>
    </source>
</evidence>
<reference evidence="2 3" key="2">
    <citation type="journal article" date="2010" name="J. Bacteriol.">
        <title>Complete genome sequence of the photosynthetic purple nonsulfur bacterium Rhodobacter capsulatus SB 1003.</title>
        <authorList>
            <person name="Strnad H."/>
            <person name="Lapidus A."/>
            <person name="Paces J."/>
            <person name="Ulbrich P."/>
            <person name="Vlcek C."/>
            <person name="Paces V."/>
            <person name="Haselkorn R."/>
        </authorList>
    </citation>
    <scope>NUCLEOTIDE SEQUENCE [LARGE SCALE GENOMIC DNA]</scope>
    <source>
        <strain evidence="3">ATCC BAA-309 / NBRC 16581 / SB1003</strain>
    </source>
</reference>
<name>D5APT9_RHOCB</name>
<organism evidence="2 3">
    <name type="scientific">Rhodobacter capsulatus (strain ATCC BAA-309 / NBRC 16581 / SB1003)</name>
    <dbReference type="NCBI Taxonomy" id="272942"/>
    <lineage>
        <taxon>Bacteria</taxon>
        <taxon>Pseudomonadati</taxon>
        <taxon>Pseudomonadota</taxon>
        <taxon>Alphaproteobacteria</taxon>
        <taxon>Rhodobacterales</taxon>
        <taxon>Rhodobacter group</taxon>
        <taxon>Rhodobacter</taxon>
    </lineage>
</organism>
<gene>
    <name evidence="2" type="ordered locus">RCAP_rcc02931</name>
</gene>
<feature type="transmembrane region" description="Helical" evidence="1">
    <location>
        <begin position="12"/>
        <end position="33"/>
    </location>
</feature>
<dbReference type="AlphaFoldDB" id="D5APT9"/>
<reference key="1">
    <citation type="submission" date="2008-12" db="EMBL/GenBank/DDBJ databases">
        <title>Complete genome sequence of Rhodobacter capsulatus SB1003.</title>
        <authorList>
            <person name="Strnad H."/>
            <person name="Lapidus A."/>
            <person name="Vlcek C."/>
            <person name="Ulbrich P."/>
            <person name="Paces J."/>
            <person name="Maltsev N."/>
            <person name="Kumar V."/>
            <person name="Kogan Y."/>
            <person name="Milgram A."/>
            <person name="Rebrekov D."/>
            <person name="Mazur M."/>
            <person name="Cox R."/>
            <person name="Kyrpides N."/>
            <person name="Kolar M."/>
            <person name="Sachova J."/>
            <person name="Ridl J."/>
            <person name="Ivanova N."/>
            <person name="Kapatral V."/>
            <person name="Los T."/>
            <person name="Lykidis A."/>
            <person name="Mikhailova N."/>
            <person name="Reznik G."/>
            <person name="Vasieva O."/>
            <person name="Fonstein M."/>
            <person name="Paces V."/>
            <person name="Haselkorn R."/>
        </authorList>
    </citation>
    <scope>NUCLEOTIDE SEQUENCE</scope>
    <source>
        <strain>SB1003</strain>
    </source>
</reference>
<sequence length="86" mass="9303">MLRKLITLYRIVFFAWCGLFLAVALIVGLGFFIAGDTPKARETGLMMALGGLFCSIVFAGNMALALENHELLKRIAKGQGGADRRG</sequence>
<dbReference type="EMBL" id="CP001312">
    <property type="protein sequence ID" value="ADE86658.1"/>
    <property type="molecule type" value="Genomic_DNA"/>
</dbReference>
<keyword evidence="1" id="KW-1133">Transmembrane helix</keyword>
<dbReference type="KEGG" id="rcp:RCAP_rcc02931"/>
<dbReference type="Proteomes" id="UP000002361">
    <property type="component" value="Chromosome"/>
</dbReference>
<feature type="transmembrane region" description="Helical" evidence="1">
    <location>
        <begin position="45"/>
        <end position="66"/>
    </location>
</feature>
<keyword evidence="3" id="KW-1185">Reference proteome</keyword>
<dbReference type="OrthoDB" id="9876969at2"/>
<evidence type="ECO:0000313" key="3">
    <source>
        <dbReference type="Proteomes" id="UP000002361"/>
    </source>
</evidence>